<dbReference type="AlphaFoldDB" id="A0A382R851"/>
<accession>A0A382R851</accession>
<protein>
    <recommendedName>
        <fullName evidence="1">Glycosyltransferase 2-like domain-containing protein</fullName>
    </recommendedName>
</protein>
<gene>
    <name evidence="2" type="ORF">METZ01_LOCUS346209</name>
</gene>
<dbReference type="Pfam" id="PF00535">
    <property type="entry name" value="Glycos_transf_2"/>
    <property type="match status" value="1"/>
</dbReference>
<proteinExistence type="predicted"/>
<sequence length="49" mass="5537">MLPFVSLIIPTLNEEQYLDATILSLLSNNYPVNKFEILIIDGLSKDNTL</sequence>
<name>A0A382R851_9ZZZZ</name>
<dbReference type="InterPro" id="IPR001173">
    <property type="entry name" value="Glyco_trans_2-like"/>
</dbReference>
<evidence type="ECO:0000313" key="2">
    <source>
        <dbReference type="EMBL" id="SVC93355.1"/>
    </source>
</evidence>
<feature type="non-terminal residue" evidence="2">
    <location>
        <position position="49"/>
    </location>
</feature>
<dbReference type="Gene3D" id="3.90.550.10">
    <property type="entry name" value="Spore Coat Polysaccharide Biosynthesis Protein SpsA, Chain A"/>
    <property type="match status" value="1"/>
</dbReference>
<organism evidence="2">
    <name type="scientific">marine metagenome</name>
    <dbReference type="NCBI Taxonomy" id="408172"/>
    <lineage>
        <taxon>unclassified sequences</taxon>
        <taxon>metagenomes</taxon>
        <taxon>ecological metagenomes</taxon>
    </lineage>
</organism>
<evidence type="ECO:0000259" key="1">
    <source>
        <dbReference type="Pfam" id="PF00535"/>
    </source>
</evidence>
<reference evidence="2" key="1">
    <citation type="submission" date="2018-05" db="EMBL/GenBank/DDBJ databases">
        <authorList>
            <person name="Lanie J.A."/>
            <person name="Ng W.-L."/>
            <person name="Kazmierczak K.M."/>
            <person name="Andrzejewski T.M."/>
            <person name="Davidsen T.M."/>
            <person name="Wayne K.J."/>
            <person name="Tettelin H."/>
            <person name="Glass J.I."/>
            <person name="Rusch D."/>
            <person name="Podicherti R."/>
            <person name="Tsui H.-C.T."/>
            <person name="Winkler M.E."/>
        </authorList>
    </citation>
    <scope>NUCLEOTIDE SEQUENCE</scope>
</reference>
<dbReference type="EMBL" id="UINC01119496">
    <property type="protein sequence ID" value="SVC93355.1"/>
    <property type="molecule type" value="Genomic_DNA"/>
</dbReference>
<dbReference type="SUPFAM" id="SSF53448">
    <property type="entry name" value="Nucleotide-diphospho-sugar transferases"/>
    <property type="match status" value="1"/>
</dbReference>
<dbReference type="InterPro" id="IPR029044">
    <property type="entry name" value="Nucleotide-diphossugar_trans"/>
</dbReference>
<feature type="domain" description="Glycosyltransferase 2-like" evidence="1">
    <location>
        <begin position="6"/>
        <end position="48"/>
    </location>
</feature>